<dbReference type="GO" id="GO:0030490">
    <property type="term" value="P:maturation of SSU-rRNA"/>
    <property type="evidence" value="ECO:0007669"/>
    <property type="project" value="UniProtKB-UniRule"/>
</dbReference>
<keyword evidence="2" id="KW-0963">Cytoplasm</keyword>
<dbReference type="PANTHER" id="PTHR33515:SF1">
    <property type="entry name" value="RIBOSOME-BINDING FACTOR A, CHLOROPLASTIC-RELATED"/>
    <property type="match status" value="1"/>
</dbReference>
<dbReference type="GO" id="GO:0043024">
    <property type="term" value="F:ribosomal small subunit binding"/>
    <property type="evidence" value="ECO:0007669"/>
    <property type="project" value="TreeGrafter"/>
</dbReference>
<evidence type="ECO:0000313" key="3">
    <source>
        <dbReference type="EMBL" id="CAA3704309.1"/>
    </source>
</evidence>
<dbReference type="NCBIfam" id="TIGR00082">
    <property type="entry name" value="rbfA"/>
    <property type="match status" value="1"/>
</dbReference>
<dbReference type="HAMAP" id="MF_00003">
    <property type="entry name" value="RbfA"/>
    <property type="match status" value="1"/>
</dbReference>
<dbReference type="InterPro" id="IPR023799">
    <property type="entry name" value="RbfA_dom_sf"/>
</dbReference>
<dbReference type="Proteomes" id="UP000560980">
    <property type="component" value="Unassembled WGS sequence"/>
</dbReference>
<dbReference type="RefSeq" id="WP_183042832.1">
    <property type="nucleotide sequence ID" value="NZ_CACTJB010000001.1"/>
</dbReference>
<evidence type="ECO:0000256" key="1">
    <source>
        <dbReference type="ARBA" id="ARBA00022517"/>
    </source>
</evidence>
<gene>
    <name evidence="2 3" type="primary">rbfA</name>
    <name evidence="3" type="ORF">SISI_0019</name>
</gene>
<dbReference type="GO" id="GO:0005829">
    <property type="term" value="C:cytosol"/>
    <property type="evidence" value="ECO:0007669"/>
    <property type="project" value="TreeGrafter"/>
</dbReference>
<reference evidence="3 4" key="1">
    <citation type="submission" date="2019-12" db="EMBL/GenBank/DDBJ databases">
        <authorList>
            <person name="Santos-Garcia D."/>
            <person name="Santos-Garcia D."/>
            <person name="Santos-Garcia D."/>
        </authorList>
    </citation>
    <scope>NUCLEOTIDE SEQUENCE [LARGE SCALE GENOMIC DNA]</scope>
    <source>
        <strain evidence="3">SiSi</strain>
    </source>
</reference>
<comment type="subunit">
    <text evidence="2">Monomer. Binds 30S ribosomal subunits, but not 50S ribosomal subunits or 70S ribosomes.</text>
</comment>
<dbReference type="SUPFAM" id="SSF89919">
    <property type="entry name" value="Ribosome-binding factor A, RbfA"/>
    <property type="match status" value="1"/>
</dbReference>
<name>A0A6S6RSR8_9GAMM</name>
<protein>
    <recommendedName>
        <fullName evidence="2">Ribosome-binding factor A</fullName>
    </recommendedName>
</protein>
<comment type="similarity">
    <text evidence="2">Belongs to the RbfA family.</text>
</comment>
<sequence length="114" mass="13778">MRKYRITKISEQIKKDLAYLINFKLKDPRIKKIIIIHSIILSKDINFVDIYWTVINENKKNNIYASILKIASGYLRYKLARNIKVYQIPTLRFHYYESINNNYKLNKLINKIII</sequence>
<accession>A0A6S6RSR8</accession>
<dbReference type="InterPro" id="IPR000238">
    <property type="entry name" value="RbfA"/>
</dbReference>
<dbReference type="Gene3D" id="3.30.300.20">
    <property type="match status" value="1"/>
</dbReference>
<dbReference type="EMBL" id="CACTJB010000001">
    <property type="protein sequence ID" value="CAA3704309.1"/>
    <property type="molecule type" value="Genomic_DNA"/>
</dbReference>
<evidence type="ECO:0000256" key="2">
    <source>
        <dbReference type="HAMAP-Rule" id="MF_00003"/>
    </source>
</evidence>
<comment type="function">
    <text evidence="2">One of several proteins that assist in the late maturation steps of the functional core of the 30S ribosomal subunit. Associates with free 30S ribosomal subunits (but not with 30S subunits that are part of 70S ribosomes or polysomes). Required for efficient processing of 16S rRNA. May interact with the 5'-terminal helix region of 16S rRNA.</text>
</comment>
<proteinExistence type="inferred from homology"/>
<organism evidence="3 4">
    <name type="scientific">Candidatus Portiera aleyrodidarum</name>
    <name type="common">primary endosymbiont of Bemisia tabaci</name>
    <dbReference type="NCBI Taxonomy" id="91844"/>
    <lineage>
        <taxon>Bacteria</taxon>
        <taxon>Pseudomonadati</taxon>
        <taxon>Pseudomonadota</taxon>
        <taxon>Gammaproteobacteria</taxon>
        <taxon>Candidatus Johnevansiales</taxon>
        <taxon>Candidatus Johnevansiaceae</taxon>
        <taxon>Candidatus Portiera</taxon>
    </lineage>
</organism>
<dbReference type="PANTHER" id="PTHR33515">
    <property type="entry name" value="RIBOSOME-BINDING FACTOR A, CHLOROPLASTIC-RELATED"/>
    <property type="match status" value="1"/>
</dbReference>
<evidence type="ECO:0000313" key="4">
    <source>
        <dbReference type="Proteomes" id="UP000560980"/>
    </source>
</evidence>
<dbReference type="Pfam" id="PF02033">
    <property type="entry name" value="RBFA"/>
    <property type="match status" value="1"/>
</dbReference>
<dbReference type="InterPro" id="IPR015946">
    <property type="entry name" value="KH_dom-like_a/b"/>
</dbReference>
<keyword evidence="1 2" id="KW-0690">Ribosome biogenesis</keyword>
<comment type="caution">
    <text evidence="3">The sequence shown here is derived from an EMBL/GenBank/DDBJ whole genome shotgun (WGS) entry which is preliminary data.</text>
</comment>
<comment type="subcellular location">
    <subcellularLocation>
        <location evidence="2">Cytoplasm</location>
    </subcellularLocation>
</comment>
<dbReference type="AlphaFoldDB" id="A0A6S6RSR8"/>